<protein>
    <submittedName>
        <fullName evidence="1">Uncharacterized protein</fullName>
    </submittedName>
</protein>
<feature type="non-terminal residue" evidence="1">
    <location>
        <position position="106"/>
    </location>
</feature>
<organism evidence="1 2">
    <name type="scientific">Geodia barretti</name>
    <name type="common">Barrett's horny sponge</name>
    <dbReference type="NCBI Taxonomy" id="519541"/>
    <lineage>
        <taxon>Eukaryota</taxon>
        <taxon>Metazoa</taxon>
        <taxon>Porifera</taxon>
        <taxon>Demospongiae</taxon>
        <taxon>Heteroscleromorpha</taxon>
        <taxon>Tetractinellida</taxon>
        <taxon>Astrophorina</taxon>
        <taxon>Geodiidae</taxon>
        <taxon>Geodia</taxon>
    </lineage>
</organism>
<comment type="caution">
    <text evidence="1">The sequence shown here is derived from an EMBL/GenBank/DDBJ whole genome shotgun (WGS) entry which is preliminary data.</text>
</comment>
<keyword evidence="2" id="KW-1185">Reference proteome</keyword>
<dbReference type="EMBL" id="CASHTH010002887">
    <property type="protein sequence ID" value="CAI8036681.1"/>
    <property type="molecule type" value="Genomic_DNA"/>
</dbReference>
<dbReference type="AlphaFoldDB" id="A0AA35SXP8"/>
<accession>A0AA35SXP8</accession>
<evidence type="ECO:0000313" key="2">
    <source>
        <dbReference type="Proteomes" id="UP001174909"/>
    </source>
</evidence>
<dbReference type="Proteomes" id="UP001174909">
    <property type="component" value="Unassembled WGS sequence"/>
</dbReference>
<sequence>HYGYYWTKCRVHYRFSSSIITVVYERERCFNWLNGRAPARSRASKDSTATREVATMIGLSSTCSYMWSPPSVTEGGGGGSWVFSYSGAVATGAVGPGSVVHSESVE</sequence>
<evidence type="ECO:0000313" key="1">
    <source>
        <dbReference type="EMBL" id="CAI8036681.1"/>
    </source>
</evidence>
<reference evidence="1" key="1">
    <citation type="submission" date="2023-03" db="EMBL/GenBank/DDBJ databases">
        <authorList>
            <person name="Steffen K."/>
            <person name="Cardenas P."/>
        </authorList>
    </citation>
    <scope>NUCLEOTIDE SEQUENCE</scope>
</reference>
<name>A0AA35SXP8_GEOBA</name>
<proteinExistence type="predicted"/>
<feature type="non-terminal residue" evidence="1">
    <location>
        <position position="1"/>
    </location>
</feature>
<gene>
    <name evidence="1" type="ORF">GBAR_LOCUS20530</name>
</gene>